<comment type="caution">
    <text evidence="10">The sequence shown here is derived from an EMBL/GenBank/DDBJ whole genome shotgun (WGS) entry which is preliminary data.</text>
</comment>
<reference evidence="10 11" key="1">
    <citation type="journal article" date="2019" name="Sci. Rep.">
        <title>A high-quality genome of Eragrostis curvula grass provides insights into Poaceae evolution and supports new strategies to enhance forage quality.</title>
        <authorList>
            <person name="Carballo J."/>
            <person name="Santos B.A.C.M."/>
            <person name="Zappacosta D."/>
            <person name="Garbus I."/>
            <person name="Selva J.P."/>
            <person name="Gallo C.A."/>
            <person name="Diaz A."/>
            <person name="Albertini E."/>
            <person name="Caccamo M."/>
            <person name="Echenique V."/>
        </authorList>
    </citation>
    <scope>NUCLEOTIDE SEQUENCE [LARGE SCALE GENOMIC DNA]</scope>
    <source>
        <strain evidence="11">cv. Victoria</strain>
        <tissue evidence="10">Leaf</tissue>
    </source>
</reference>
<dbReference type="EMBL" id="RWGY01000011">
    <property type="protein sequence ID" value="TVU32870.1"/>
    <property type="molecule type" value="Genomic_DNA"/>
</dbReference>
<dbReference type="PANTHER" id="PTHR15710">
    <property type="entry name" value="E3 UBIQUITIN-PROTEIN LIGASE PRAJA"/>
    <property type="match status" value="1"/>
</dbReference>
<keyword evidence="4" id="KW-0479">Metal-binding</keyword>
<evidence type="ECO:0000256" key="3">
    <source>
        <dbReference type="ARBA" id="ARBA00022679"/>
    </source>
</evidence>
<evidence type="ECO:0000313" key="11">
    <source>
        <dbReference type="Proteomes" id="UP000324897"/>
    </source>
</evidence>
<evidence type="ECO:0000259" key="9">
    <source>
        <dbReference type="PROSITE" id="PS50089"/>
    </source>
</evidence>
<dbReference type="SMART" id="SM00184">
    <property type="entry name" value="RING"/>
    <property type="match status" value="1"/>
</dbReference>
<keyword evidence="6" id="KW-0833">Ubl conjugation pathway</keyword>
<sequence>MAGFAGDDPFDFDDYSDGAEFCYDPFDCDDGDEGEEFCVSGFSFPDGDDGEELCVSGFAFPDGDESLMVEDQASSHEEPILETLGRSFDSDEGLGMFLPQLVSALELEDSSGEEDAAGGLDREPRQALEEAAVDDGDDGLGFMFEEAADDDGDDGLEFMLSGFDLDPRPVRGGFQLVDADEGWEEVAGDDDMGEWGGPELSGFDLGASPAVAVGAFRMLVEDIDSDDGDLLDALAAHVGEAAARSGRLPASRAAVEALPEVAPSEEEASSGCPVCKDGIEAGQLVVRLPCKHFFHGDCIRPWLAIRNTCPVCRYELPTGNAEYDRQRRTAGGASPAQQGPTAQIVPTCYHHTIDLLDPNERFQQNIWEATIRAEVQSQEPQWVQKLQPNARRKIDLTKVHVDGSRGSSDGF</sequence>
<dbReference type="GO" id="GO:0061630">
    <property type="term" value="F:ubiquitin protein ligase activity"/>
    <property type="evidence" value="ECO:0007669"/>
    <property type="project" value="UniProtKB-EC"/>
</dbReference>
<feature type="non-terminal residue" evidence="10">
    <location>
        <position position="1"/>
    </location>
</feature>
<dbReference type="PANTHER" id="PTHR15710:SF108">
    <property type="entry name" value="OS03G0286100 PROTEIN"/>
    <property type="match status" value="1"/>
</dbReference>
<protein>
    <recommendedName>
        <fullName evidence="2">RING-type E3 ubiquitin transferase</fullName>
        <ecNumber evidence="2">2.3.2.27</ecNumber>
    </recommendedName>
</protein>
<evidence type="ECO:0000256" key="2">
    <source>
        <dbReference type="ARBA" id="ARBA00012483"/>
    </source>
</evidence>
<proteinExistence type="predicted"/>
<evidence type="ECO:0000256" key="4">
    <source>
        <dbReference type="ARBA" id="ARBA00022723"/>
    </source>
</evidence>
<gene>
    <name evidence="10" type="ORF">EJB05_24633</name>
</gene>
<dbReference type="FunFam" id="3.30.40.10:FF:000127">
    <property type="entry name" value="E3 ubiquitin-protein ligase RNF181"/>
    <property type="match status" value="1"/>
</dbReference>
<dbReference type="EC" id="2.3.2.27" evidence="2"/>
<dbReference type="Pfam" id="PF13639">
    <property type="entry name" value="zf-RING_2"/>
    <property type="match status" value="1"/>
</dbReference>
<dbReference type="SUPFAM" id="SSF57850">
    <property type="entry name" value="RING/U-box"/>
    <property type="match status" value="1"/>
</dbReference>
<organism evidence="10 11">
    <name type="scientific">Eragrostis curvula</name>
    <name type="common">weeping love grass</name>
    <dbReference type="NCBI Taxonomy" id="38414"/>
    <lineage>
        <taxon>Eukaryota</taxon>
        <taxon>Viridiplantae</taxon>
        <taxon>Streptophyta</taxon>
        <taxon>Embryophyta</taxon>
        <taxon>Tracheophyta</taxon>
        <taxon>Spermatophyta</taxon>
        <taxon>Magnoliopsida</taxon>
        <taxon>Liliopsida</taxon>
        <taxon>Poales</taxon>
        <taxon>Poaceae</taxon>
        <taxon>PACMAD clade</taxon>
        <taxon>Chloridoideae</taxon>
        <taxon>Eragrostideae</taxon>
        <taxon>Eragrostidinae</taxon>
        <taxon>Eragrostis</taxon>
    </lineage>
</organism>
<evidence type="ECO:0000256" key="8">
    <source>
        <dbReference type="PROSITE-ProRule" id="PRU00175"/>
    </source>
</evidence>
<dbReference type="InterPro" id="IPR013083">
    <property type="entry name" value="Znf_RING/FYVE/PHD"/>
</dbReference>
<evidence type="ECO:0000256" key="5">
    <source>
        <dbReference type="ARBA" id="ARBA00022771"/>
    </source>
</evidence>
<feature type="domain" description="RING-type" evidence="9">
    <location>
        <begin position="272"/>
        <end position="313"/>
    </location>
</feature>
<keyword evidence="7" id="KW-0862">Zinc</keyword>
<keyword evidence="3" id="KW-0808">Transferase</keyword>
<name>A0A5J9VDD7_9POAL</name>
<dbReference type="OrthoDB" id="8062037at2759"/>
<dbReference type="PROSITE" id="PS50089">
    <property type="entry name" value="ZF_RING_2"/>
    <property type="match status" value="1"/>
</dbReference>
<comment type="catalytic activity">
    <reaction evidence="1">
        <text>S-ubiquitinyl-[E2 ubiquitin-conjugating enzyme]-L-cysteine + [acceptor protein]-L-lysine = [E2 ubiquitin-conjugating enzyme]-L-cysteine + N(6)-ubiquitinyl-[acceptor protein]-L-lysine.</text>
        <dbReference type="EC" id="2.3.2.27"/>
    </reaction>
</comment>
<keyword evidence="11" id="KW-1185">Reference proteome</keyword>
<dbReference type="GO" id="GO:0016567">
    <property type="term" value="P:protein ubiquitination"/>
    <property type="evidence" value="ECO:0007669"/>
    <property type="project" value="TreeGrafter"/>
</dbReference>
<dbReference type="Gramene" id="TVU32870">
    <property type="protein sequence ID" value="TVU32870"/>
    <property type="gene ID" value="EJB05_24633"/>
</dbReference>
<evidence type="ECO:0000313" key="10">
    <source>
        <dbReference type="EMBL" id="TVU32870.1"/>
    </source>
</evidence>
<dbReference type="AlphaFoldDB" id="A0A5J9VDD7"/>
<dbReference type="GO" id="GO:0005737">
    <property type="term" value="C:cytoplasm"/>
    <property type="evidence" value="ECO:0007669"/>
    <property type="project" value="TreeGrafter"/>
</dbReference>
<dbReference type="GO" id="GO:0008270">
    <property type="term" value="F:zinc ion binding"/>
    <property type="evidence" value="ECO:0007669"/>
    <property type="project" value="UniProtKB-KW"/>
</dbReference>
<evidence type="ECO:0000256" key="6">
    <source>
        <dbReference type="ARBA" id="ARBA00022786"/>
    </source>
</evidence>
<accession>A0A5J9VDD7</accession>
<dbReference type="InterPro" id="IPR001841">
    <property type="entry name" value="Znf_RING"/>
</dbReference>
<dbReference type="Gene3D" id="3.30.40.10">
    <property type="entry name" value="Zinc/RING finger domain, C3HC4 (zinc finger)"/>
    <property type="match status" value="1"/>
</dbReference>
<evidence type="ECO:0000256" key="7">
    <source>
        <dbReference type="ARBA" id="ARBA00022833"/>
    </source>
</evidence>
<keyword evidence="5 8" id="KW-0863">Zinc-finger</keyword>
<evidence type="ECO:0000256" key="1">
    <source>
        <dbReference type="ARBA" id="ARBA00000900"/>
    </source>
</evidence>
<dbReference type="Proteomes" id="UP000324897">
    <property type="component" value="Chromosome 1"/>
</dbReference>